<comment type="caution">
    <text evidence="3">The sequence shown here is derived from an EMBL/GenBank/DDBJ whole genome shotgun (WGS) entry which is preliminary data.</text>
</comment>
<evidence type="ECO:0000313" key="4">
    <source>
        <dbReference type="Proteomes" id="UP000778578"/>
    </source>
</evidence>
<dbReference type="EMBL" id="JAINZZ010000102">
    <property type="protein sequence ID" value="MBY8883032.1"/>
    <property type="molecule type" value="Genomic_DNA"/>
</dbReference>
<organism evidence="3 4">
    <name type="scientific">Actinacidiphila acidipaludis</name>
    <dbReference type="NCBI Taxonomy" id="2873382"/>
    <lineage>
        <taxon>Bacteria</taxon>
        <taxon>Bacillati</taxon>
        <taxon>Actinomycetota</taxon>
        <taxon>Actinomycetes</taxon>
        <taxon>Kitasatosporales</taxon>
        <taxon>Streptomycetaceae</taxon>
        <taxon>Actinacidiphila</taxon>
    </lineage>
</organism>
<dbReference type="Pfam" id="PF01494">
    <property type="entry name" value="FAD_binding_3"/>
    <property type="match status" value="1"/>
</dbReference>
<dbReference type="PRINTS" id="PR00420">
    <property type="entry name" value="RNGMNOXGNASE"/>
</dbReference>
<dbReference type="SUPFAM" id="SSF51905">
    <property type="entry name" value="FAD/NAD(P)-binding domain"/>
    <property type="match status" value="1"/>
</dbReference>
<dbReference type="GO" id="GO:0004497">
    <property type="term" value="F:monooxygenase activity"/>
    <property type="evidence" value="ECO:0007669"/>
    <property type="project" value="UniProtKB-KW"/>
</dbReference>
<keyword evidence="3" id="KW-0560">Oxidoreductase</keyword>
<evidence type="ECO:0000259" key="2">
    <source>
        <dbReference type="Pfam" id="PF01494"/>
    </source>
</evidence>
<feature type="region of interest" description="Disordered" evidence="1">
    <location>
        <begin position="1"/>
        <end position="39"/>
    </location>
</feature>
<proteinExistence type="predicted"/>
<dbReference type="PANTHER" id="PTHR43422:SF3">
    <property type="entry name" value="THIAMINE THIAZOLE SYNTHASE"/>
    <property type="match status" value="1"/>
</dbReference>
<dbReference type="RefSeq" id="WP_222969854.1">
    <property type="nucleotide sequence ID" value="NZ_JAINZZ010000102.1"/>
</dbReference>
<protein>
    <submittedName>
        <fullName evidence="3">FAD-dependent monooxygenase</fullName>
    </submittedName>
</protein>
<dbReference type="PANTHER" id="PTHR43422">
    <property type="entry name" value="THIAMINE THIAZOLE SYNTHASE"/>
    <property type="match status" value="1"/>
</dbReference>
<keyword evidence="3" id="KW-0503">Monooxygenase</keyword>
<dbReference type="Proteomes" id="UP000778578">
    <property type="component" value="Unassembled WGS sequence"/>
</dbReference>
<name>A0ABS7QIN8_9ACTN</name>
<dbReference type="Gene3D" id="3.50.50.60">
    <property type="entry name" value="FAD/NAD(P)-binding domain"/>
    <property type="match status" value="1"/>
</dbReference>
<feature type="domain" description="FAD-binding" evidence="2">
    <location>
        <begin position="49"/>
        <end position="380"/>
    </location>
</feature>
<reference evidence="3 4" key="1">
    <citation type="submission" date="2021-08" db="EMBL/GenBank/DDBJ databases">
        <title>WGS of actinomycetes from Thailand.</title>
        <authorList>
            <person name="Thawai C."/>
        </authorList>
    </citation>
    <scope>NUCLEOTIDE SEQUENCE [LARGE SCALE GENOMIC DNA]</scope>
    <source>
        <strain evidence="3 4">PLK6-54</strain>
    </source>
</reference>
<evidence type="ECO:0000256" key="1">
    <source>
        <dbReference type="SAM" id="MobiDB-lite"/>
    </source>
</evidence>
<sequence>MTDRQRPAFRGPGSPFPPRVGSFLRRRSPLPARPAPEPVHREPITGRAVVIGAGIAGLTAARVLADHFAEVVLLEAALLPSSPGPRGGVPQARHVHGMLARGAQTLEALFPGLRAELVAAGAPLFDHGLGASTTVSAGRVPRTRAGVHAHAFSRDLLEWSLRRRLGELPAVTVRDRAPVSGLCWSEDATRVTGVRLAGGDSLHAAFVVDASGRFSKLPRWLEEAGHPRPAVQVVDAGLAYATMVLDAPEQDFDALQHMNSAPGHPRGAFVVRVEGGRWLATVFGAGGDHPPTDEQGWRRFAAGLHNPELDALLAAATPVPDTGIHGFQRTENRRTGYAAMRRGPRRLVAIGDAVAAFDPVFGQGMTVSVLQAAALGECLADRDDLDAVGNRCRRRVASIARTPWLMSVSEDLAWHHHRERGRLPLWLRPVLWYKRRLIELVVADPEMFRTFLGVYHMVRSPAALVGPRTLARVVLGGRRTRPAERVVGAERAESPG</sequence>
<dbReference type="InterPro" id="IPR036188">
    <property type="entry name" value="FAD/NAD-bd_sf"/>
</dbReference>
<accession>A0ABS7QIN8</accession>
<gene>
    <name evidence="3" type="ORF">K7862_36175</name>
</gene>
<evidence type="ECO:0000313" key="3">
    <source>
        <dbReference type="EMBL" id="MBY8883032.1"/>
    </source>
</evidence>
<keyword evidence="4" id="KW-1185">Reference proteome</keyword>
<dbReference type="InterPro" id="IPR002938">
    <property type="entry name" value="FAD-bd"/>
</dbReference>